<dbReference type="Proteomes" id="UP000663720">
    <property type="component" value="Chromosome"/>
</dbReference>
<accession>A0A975B5Z6</accession>
<reference evidence="1" key="1">
    <citation type="journal article" date="2021" name="Microb. Physiol.">
        <title>Proteogenomic Insights into the Physiology of Marine, Sulfate-Reducing, Filamentous Desulfonema limicola and Desulfonema magnum.</title>
        <authorList>
            <person name="Schnaars V."/>
            <person name="Wohlbrand L."/>
            <person name="Scheve S."/>
            <person name="Hinrichs C."/>
            <person name="Reinhardt R."/>
            <person name="Rabus R."/>
        </authorList>
    </citation>
    <scope>NUCLEOTIDE SEQUENCE</scope>
    <source>
        <strain evidence="1">5ac10</strain>
    </source>
</reference>
<gene>
    <name evidence="1" type="ORF">dnl_16570</name>
</gene>
<dbReference type="AlphaFoldDB" id="A0A975B5Z6"/>
<evidence type="ECO:0000313" key="2">
    <source>
        <dbReference type="Proteomes" id="UP000663720"/>
    </source>
</evidence>
<keyword evidence="2" id="KW-1185">Reference proteome</keyword>
<dbReference type="RefSeq" id="WP_207691146.1">
    <property type="nucleotide sequence ID" value="NZ_CP061799.1"/>
</dbReference>
<evidence type="ECO:0000313" key="1">
    <source>
        <dbReference type="EMBL" id="QTA79389.1"/>
    </source>
</evidence>
<dbReference type="EMBL" id="CP061799">
    <property type="protein sequence ID" value="QTA79389.1"/>
    <property type="molecule type" value="Genomic_DNA"/>
</dbReference>
<organism evidence="1 2">
    <name type="scientific">Desulfonema limicola</name>
    <dbReference type="NCBI Taxonomy" id="45656"/>
    <lineage>
        <taxon>Bacteria</taxon>
        <taxon>Pseudomonadati</taxon>
        <taxon>Thermodesulfobacteriota</taxon>
        <taxon>Desulfobacteria</taxon>
        <taxon>Desulfobacterales</taxon>
        <taxon>Desulfococcaceae</taxon>
        <taxon>Desulfonema</taxon>
    </lineage>
</organism>
<protein>
    <submittedName>
        <fullName evidence="1">Uncharacterized protein</fullName>
    </submittedName>
</protein>
<dbReference type="KEGG" id="dli:dnl_16570"/>
<name>A0A975B5Z6_9BACT</name>
<sequence>MNRFLTNKIYFLILFIILPLWGCSTVPDMVSTEKKKGENYSADDVRYLTIDQPFMASGDYFRERKQDTVIDPAGLFSKSQAKKTCTAPKKEPVPFPLKTGVIINRDNINADTASLIYESIVQSAKELPVIIAESDMVEEAIAQIKCPNKKDLNCISESLGVYPGIRLMIMVEKYIIPAQFPGILTAITGFADSGVGFIYPFMEIKVPVNAKSDLDLIMPGIMRNILDYAIPKTHIMPWFCRTFSHENNEWYITSGRDSGLKQGDLLKVVSGGKLIKNPAGMPAGWVPGIEKGVVKVHQLFSKDFAVCTLETGKGPDKEDILVYDSH</sequence>
<proteinExistence type="predicted"/>